<proteinExistence type="predicted"/>
<gene>
    <name evidence="1" type="ORF">KL86DYS2_10154</name>
</gene>
<sequence length="59" mass="7083">MSLLFHSRACESIERKISGAEFYFNKQVNQKKYNALFVYLVHYPEISTLLRFLLKIRDI</sequence>
<organism evidence="1">
    <name type="scientific">uncultured Dysgonomonas sp</name>
    <dbReference type="NCBI Taxonomy" id="206096"/>
    <lineage>
        <taxon>Bacteria</taxon>
        <taxon>Pseudomonadati</taxon>
        <taxon>Bacteroidota</taxon>
        <taxon>Bacteroidia</taxon>
        <taxon>Bacteroidales</taxon>
        <taxon>Dysgonomonadaceae</taxon>
        <taxon>Dysgonomonas</taxon>
        <taxon>environmental samples</taxon>
    </lineage>
</organism>
<protein>
    <submittedName>
        <fullName evidence="1">Uncharacterized protein</fullName>
    </submittedName>
</protein>
<dbReference type="AlphaFoldDB" id="A0A212IVM8"/>
<accession>A0A212IVM8</accession>
<evidence type="ECO:0000313" key="1">
    <source>
        <dbReference type="EMBL" id="SBV91268.1"/>
    </source>
</evidence>
<name>A0A212IVM8_9BACT</name>
<dbReference type="EMBL" id="FLUL01000001">
    <property type="protein sequence ID" value="SBV91268.1"/>
    <property type="molecule type" value="Genomic_DNA"/>
</dbReference>
<reference evidence="1" key="1">
    <citation type="submission" date="2016-04" db="EMBL/GenBank/DDBJ databases">
        <authorList>
            <person name="Evans L.H."/>
            <person name="Alamgir A."/>
            <person name="Owens N."/>
            <person name="Weber N.D."/>
            <person name="Virtaneva K."/>
            <person name="Barbian K."/>
            <person name="Babar A."/>
            <person name="Rosenke K."/>
        </authorList>
    </citation>
    <scope>NUCLEOTIDE SEQUENCE</scope>
    <source>
        <strain evidence="1">86-2</strain>
    </source>
</reference>